<comment type="caution">
    <text evidence="1">The sequence shown here is derived from an EMBL/GenBank/DDBJ whole genome shotgun (WGS) entry which is preliminary data.</text>
</comment>
<accession>A0A9J6E8I8</accession>
<sequence length="222" mass="24436">MTEEEIDVLCFHLCQLTMDQVRSLEEDDVIPGLRLGDVQDREEVSDKVSGALESCESHYKRIYHLAAAYCWLFPRNQSLKWSLLAIDKSMPPVEDFTLQMLIATSLALSGADLAYVPVSSGAERHACAITAVQQSEPEGAQIVVGMSAWEDLPYLAICFPGKGSVTRVQPLIEGIVKRKLDDMRVGYFTGLDEARAYASIFHVEPASDSGSVSIDLDFGSED</sequence>
<dbReference type="AlphaFoldDB" id="A0A9J6E8I8"/>
<organism evidence="1 2">
    <name type="scientific">Rhipicephalus microplus</name>
    <name type="common">Cattle tick</name>
    <name type="synonym">Boophilus microplus</name>
    <dbReference type="NCBI Taxonomy" id="6941"/>
    <lineage>
        <taxon>Eukaryota</taxon>
        <taxon>Metazoa</taxon>
        <taxon>Ecdysozoa</taxon>
        <taxon>Arthropoda</taxon>
        <taxon>Chelicerata</taxon>
        <taxon>Arachnida</taxon>
        <taxon>Acari</taxon>
        <taxon>Parasitiformes</taxon>
        <taxon>Ixodida</taxon>
        <taxon>Ixodoidea</taxon>
        <taxon>Ixodidae</taxon>
        <taxon>Rhipicephalinae</taxon>
        <taxon>Rhipicephalus</taxon>
        <taxon>Boophilus</taxon>
    </lineage>
</organism>
<dbReference type="VEuPathDB" id="VectorBase:LOC119164507"/>
<evidence type="ECO:0000313" key="2">
    <source>
        <dbReference type="Proteomes" id="UP000821866"/>
    </source>
</evidence>
<evidence type="ECO:0000313" key="1">
    <source>
        <dbReference type="EMBL" id="KAH8030626.1"/>
    </source>
</evidence>
<gene>
    <name evidence="1" type="ORF">HPB51_010560</name>
</gene>
<name>A0A9J6E8I8_RHIMP</name>
<keyword evidence="2" id="KW-1185">Reference proteome</keyword>
<protein>
    <submittedName>
        <fullName evidence="1">Uncharacterized protein</fullName>
    </submittedName>
</protein>
<proteinExistence type="predicted"/>
<reference evidence="1" key="1">
    <citation type="journal article" date="2020" name="Cell">
        <title>Large-Scale Comparative Analyses of Tick Genomes Elucidate Their Genetic Diversity and Vector Capacities.</title>
        <authorList>
            <consortium name="Tick Genome and Microbiome Consortium (TIGMIC)"/>
            <person name="Jia N."/>
            <person name="Wang J."/>
            <person name="Shi W."/>
            <person name="Du L."/>
            <person name="Sun Y."/>
            <person name="Zhan W."/>
            <person name="Jiang J.F."/>
            <person name="Wang Q."/>
            <person name="Zhang B."/>
            <person name="Ji P."/>
            <person name="Bell-Sakyi L."/>
            <person name="Cui X.M."/>
            <person name="Yuan T.T."/>
            <person name="Jiang B.G."/>
            <person name="Yang W.F."/>
            <person name="Lam T.T."/>
            <person name="Chang Q.C."/>
            <person name="Ding S.J."/>
            <person name="Wang X.J."/>
            <person name="Zhu J.G."/>
            <person name="Ruan X.D."/>
            <person name="Zhao L."/>
            <person name="Wei J.T."/>
            <person name="Ye R.Z."/>
            <person name="Que T.C."/>
            <person name="Du C.H."/>
            <person name="Zhou Y.H."/>
            <person name="Cheng J.X."/>
            <person name="Dai P.F."/>
            <person name="Guo W.B."/>
            <person name="Han X.H."/>
            <person name="Huang E.J."/>
            <person name="Li L.F."/>
            <person name="Wei W."/>
            <person name="Gao Y.C."/>
            <person name="Liu J.Z."/>
            <person name="Shao H.Z."/>
            <person name="Wang X."/>
            <person name="Wang C.C."/>
            <person name="Yang T.C."/>
            <person name="Huo Q.B."/>
            <person name="Li W."/>
            <person name="Chen H.Y."/>
            <person name="Chen S.E."/>
            <person name="Zhou L.G."/>
            <person name="Ni X.B."/>
            <person name="Tian J.H."/>
            <person name="Sheng Y."/>
            <person name="Liu T."/>
            <person name="Pan Y.S."/>
            <person name="Xia L.Y."/>
            <person name="Li J."/>
            <person name="Zhao F."/>
            <person name="Cao W.C."/>
        </authorList>
    </citation>
    <scope>NUCLEOTIDE SEQUENCE</scope>
    <source>
        <strain evidence="1">Rmic-2018</strain>
    </source>
</reference>
<dbReference type="EMBL" id="JABSTU010000005">
    <property type="protein sequence ID" value="KAH8030626.1"/>
    <property type="molecule type" value="Genomic_DNA"/>
</dbReference>
<dbReference type="Proteomes" id="UP000821866">
    <property type="component" value="Chromosome 3"/>
</dbReference>
<reference evidence="1" key="2">
    <citation type="submission" date="2021-09" db="EMBL/GenBank/DDBJ databases">
        <authorList>
            <person name="Jia N."/>
            <person name="Wang J."/>
            <person name="Shi W."/>
            <person name="Du L."/>
            <person name="Sun Y."/>
            <person name="Zhan W."/>
            <person name="Jiang J."/>
            <person name="Wang Q."/>
            <person name="Zhang B."/>
            <person name="Ji P."/>
            <person name="Sakyi L.B."/>
            <person name="Cui X."/>
            <person name="Yuan T."/>
            <person name="Jiang B."/>
            <person name="Yang W."/>
            <person name="Lam T.T.-Y."/>
            <person name="Chang Q."/>
            <person name="Ding S."/>
            <person name="Wang X."/>
            <person name="Zhu J."/>
            <person name="Ruan X."/>
            <person name="Zhao L."/>
            <person name="Wei J."/>
            <person name="Que T."/>
            <person name="Du C."/>
            <person name="Cheng J."/>
            <person name="Dai P."/>
            <person name="Han X."/>
            <person name="Huang E."/>
            <person name="Gao Y."/>
            <person name="Liu J."/>
            <person name="Shao H."/>
            <person name="Ye R."/>
            <person name="Li L."/>
            <person name="Wei W."/>
            <person name="Wang X."/>
            <person name="Wang C."/>
            <person name="Huo Q."/>
            <person name="Li W."/>
            <person name="Guo W."/>
            <person name="Chen H."/>
            <person name="Chen S."/>
            <person name="Zhou L."/>
            <person name="Zhou L."/>
            <person name="Ni X."/>
            <person name="Tian J."/>
            <person name="Zhou Y."/>
            <person name="Sheng Y."/>
            <person name="Liu T."/>
            <person name="Pan Y."/>
            <person name="Xia L."/>
            <person name="Li J."/>
            <person name="Zhao F."/>
            <person name="Cao W."/>
        </authorList>
    </citation>
    <scope>NUCLEOTIDE SEQUENCE</scope>
    <source>
        <strain evidence="1">Rmic-2018</strain>
        <tissue evidence="1">Larvae</tissue>
    </source>
</reference>